<dbReference type="GO" id="GO:0005886">
    <property type="term" value="C:plasma membrane"/>
    <property type="evidence" value="ECO:0007669"/>
    <property type="project" value="UniProtKB-SubCell"/>
</dbReference>
<name>A0A3B0UQK7_9ZZZZ</name>
<keyword evidence="2" id="KW-1003">Cell membrane</keyword>
<feature type="transmembrane region" description="Helical" evidence="7">
    <location>
        <begin position="298"/>
        <end position="317"/>
    </location>
</feature>
<protein>
    <submittedName>
        <fullName evidence="9">Flp pilus assembly protein TadB</fullName>
    </submittedName>
</protein>
<comment type="subcellular location">
    <subcellularLocation>
        <location evidence="1">Cell membrane</location>
        <topology evidence="1">Multi-pass membrane protein</topology>
    </subcellularLocation>
</comment>
<accession>A0A3B0UQK7</accession>
<dbReference type="InterPro" id="IPR018076">
    <property type="entry name" value="T2SS_GspF_dom"/>
</dbReference>
<organism evidence="9">
    <name type="scientific">hydrothermal vent metagenome</name>
    <dbReference type="NCBI Taxonomy" id="652676"/>
    <lineage>
        <taxon>unclassified sequences</taxon>
        <taxon>metagenomes</taxon>
        <taxon>ecological metagenomes</taxon>
    </lineage>
</organism>
<evidence type="ECO:0000256" key="4">
    <source>
        <dbReference type="ARBA" id="ARBA00022989"/>
    </source>
</evidence>
<evidence type="ECO:0000256" key="7">
    <source>
        <dbReference type="SAM" id="Phobius"/>
    </source>
</evidence>
<proteinExistence type="predicted"/>
<feature type="transmembrane region" description="Helical" evidence="7">
    <location>
        <begin position="97"/>
        <end position="115"/>
    </location>
</feature>
<gene>
    <name evidence="9" type="ORF">MNBD_ALPHA12-1418</name>
</gene>
<evidence type="ECO:0000256" key="5">
    <source>
        <dbReference type="ARBA" id="ARBA00023136"/>
    </source>
</evidence>
<evidence type="ECO:0000256" key="3">
    <source>
        <dbReference type="ARBA" id="ARBA00022692"/>
    </source>
</evidence>
<dbReference type="InterPro" id="IPR042094">
    <property type="entry name" value="T2SS_GspF_sf"/>
</dbReference>
<reference evidence="9" key="1">
    <citation type="submission" date="2018-06" db="EMBL/GenBank/DDBJ databases">
        <authorList>
            <person name="Zhirakovskaya E."/>
        </authorList>
    </citation>
    <scope>NUCLEOTIDE SEQUENCE</scope>
</reference>
<keyword evidence="5 7" id="KW-0472">Membrane</keyword>
<evidence type="ECO:0000313" key="9">
    <source>
        <dbReference type="EMBL" id="VAW21936.1"/>
    </source>
</evidence>
<keyword evidence="4 7" id="KW-1133">Transmembrane helix</keyword>
<sequence>MSPLILGFLIVVFIGALGLAFVPALVGSGRAEKRIKSFNRDSLGPNRPTRASRERDERLRVAQKKIKEQTKAKSARKKRISLQARIYQAGMKITPAAFIRNSIILGAVIFIIAFLLEVPLLFSAIFGLAGGYVLPRWYLGRRKKKFQKKFLDELPNAVEAIVRGVKTGLPLNDCIRVVANEVKEPVRSEFARVLNAQSMGKSMDKAIAMIYERVPLSEVNFFVVVISVQQQSGGNLSEALSNLSRVLRDRKKLAGKVKAMSSEAKASAMIIGSLPFIVATLVSFVTPSYLLPLIQTPVGNIALGVAVLMMSIGVFIMNRMIQFDY</sequence>
<dbReference type="AlphaFoldDB" id="A0A3B0UQK7"/>
<feature type="domain" description="Type II secretion system protein GspF" evidence="8">
    <location>
        <begin position="161"/>
        <end position="282"/>
    </location>
</feature>
<evidence type="ECO:0000256" key="6">
    <source>
        <dbReference type="SAM" id="MobiDB-lite"/>
    </source>
</evidence>
<dbReference type="PANTHER" id="PTHR35007:SF1">
    <property type="entry name" value="PILUS ASSEMBLY PROTEIN"/>
    <property type="match status" value="1"/>
</dbReference>
<feature type="transmembrane region" description="Helical" evidence="7">
    <location>
        <begin position="266"/>
        <end position="286"/>
    </location>
</feature>
<evidence type="ECO:0000256" key="1">
    <source>
        <dbReference type="ARBA" id="ARBA00004651"/>
    </source>
</evidence>
<keyword evidence="3 7" id="KW-0812">Transmembrane</keyword>
<feature type="transmembrane region" description="Helical" evidence="7">
    <location>
        <begin position="6"/>
        <end position="26"/>
    </location>
</feature>
<dbReference type="PANTHER" id="PTHR35007">
    <property type="entry name" value="INTEGRAL MEMBRANE PROTEIN-RELATED"/>
    <property type="match status" value="1"/>
</dbReference>
<dbReference type="Pfam" id="PF00482">
    <property type="entry name" value="T2SSF"/>
    <property type="match status" value="1"/>
</dbReference>
<feature type="transmembrane region" description="Helical" evidence="7">
    <location>
        <begin position="121"/>
        <end position="139"/>
    </location>
</feature>
<dbReference type="Gene3D" id="1.20.81.30">
    <property type="entry name" value="Type II secretion system (T2SS), domain F"/>
    <property type="match status" value="1"/>
</dbReference>
<evidence type="ECO:0000259" key="8">
    <source>
        <dbReference type="Pfam" id="PF00482"/>
    </source>
</evidence>
<evidence type="ECO:0000256" key="2">
    <source>
        <dbReference type="ARBA" id="ARBA00022475"/>
    </source>
</evidence>
<feature type="region of interest" description="Disordered" evidence="6">
    <location>
        <begin position="39"/>
        <end position="58"/>
    </location>
</feature>
<dbReference type="EMBL" id="UOEO01000191">
    <property type="protein sequence ID" value="VAW21936.1"/>
    <property type="molecule type" value="Genomic_DNA"/>
</dbReference>